<keyword evidence="6" id="KW-1185">Reference proteome</keyword>
<protein>
    <recommendedName>
        <fullName evidence="4">Ubiquitin-like protease family profile domain-containing protein</fullName>
    </recommendedName>
</protein>
<feature type="domain" description="Ubiquitin-like protease family profile" evidence="4">
    <location>
        <begin position="163"/>
        <end position="228"/>
    </location>
</feature>
<name>A0A3M6U9P1_POCDA</name>
<dbReference type="InterPro" id="IPR003653">
    <property type="entry name" value="Peptidase_C48_C"/>
</dbReference>
<evidence type="ECO:0000256" key="2">
    <source>
        <dbReference type="ARBA" id="ARBA00022670"/>
    </source>
</evidence>
<organism evidence="5 6">
    <name type="scientific">Pocillopora damicornis</name>
    <name type="common">Cauliflower coral</name>
    <name type="synonym">Millepora damicornis</name>
    <dbReference type="NCBI Taxonomy" id="46731"/>
    <lineage>
        <taxon>Eukaryota</taxon>
        <taxon>Metazoa</taxon>
        <taxon>Cnidaria</taxon>
        <taxon>Anthozoa</taxon>
        <taxon>Hexacorallia</taxon>
        <taxon>Scleractinia</taxon>
        <taxon>Astrocoeniina</taxon>
        <taxon>Pocilloporidae</taxon>
        <taxon>Pocillopora</taxon>
    </lineage>
</organism>
<dbReference type="GO" id="GO:0008234">
    <property type="term" value="F:cysteine-type peptidase activity"/>
    <property type="evidence" value="ECO:0007669"/>
    <property type="project" value="InterPro"/>
</dbReference>
<comment type="caution">
    <text evidence="5">The sequence shown here is derived from an EMBL/GenBank/DDBJ whole genome shotgun (WGS) entry which is preliminary data.</text>
</comment>
<evidence type="ECO:0000256" key="3">
    <source>
        <dbReference type="ARBA" id="ARBA00022801"/>
    </source>
</evidence>
<evidence type="ECO:0000313" key="6">
    <source>
        <dbReference type="Proteomes" id="UP000275408"/>
    </source>
</evidence>
<keyword evidence="2" id="KW-0645">Protease</keyword>
<sequence length="292" mass="33910">MPLLLRPTNPERYQVYLEKDKQRKKKMLPQQYCIPSEGKKMKLQQCHIIWFLKEVYQLFLKEHPEIKISLSNFCSLRPVNVLLSSAMPRDACLCQYHENIRMLCEYIALEIQALPPYSEALVDNFVCDSTSEFCMTGKCAKCPNEWLLEITADAPLHETTTRKMMSFLVDVDNTIDVSQWEFYSSKAKEIPQQHNDFDCGVFVCLYARCLASSKMLTQSSIQEFRKAMTLGHHDKVLHSIPPTGFSPRDFSTAEYVKNYYFGRVLEASGLFVKIKFLHKVGANTFDWPERDD</sequence>
<keyword evidence="3" id="KW-0378">Hydrolase</keyword>
<proteinExistence type="inferred from homology"/>
<dbReference type="STRING" id="46731.A0A3M6U9P1"/>
<dbReference type="Pfam" id="PF02902">
    <property type="entry name" value="Peptidase_C48"/>
    <property type="match status" value="1"/>
</dbReference>
<reference evidence="5 6" key="1">
    <citation type="journal article" date="2018" name="Sci. Rep.">
        <title>Comparative analysis of the Pocillopora damicornis genome highlights role of immune system in coral evolution.</title>
        <authorList>
            <person name="Cunning R."/>
            <person name="Bay R.A."/>
            <person name="Gillette P."/>
            <person name="Baker A.C."/>
            <person name="Traylor-Knowles N."/>
        </authorList>
    </citation>
    <scope>NUCLEOTIDE SEQUENCE [LARGE SCALE GENOMIC DNA]</scope>
    <source>
        <strain evidence="5">RSMAS</strain>
        <tissue evidence="5">Whole animal</tissue>
    </source>
</reference>
<evidence type="ECO:0000313" key="5">
    <source>
        <dbReference type="EMBL" id="RMX50306.1"/>
    </source>
</evidence>
<dbReference type="Gene3D" id="3.40.395.10">
    <property type="entry name" value="Adenoviral Proteinase, Chain A"/>
    <property type="match status" value="1"/>
</dbReference>
<dbReference type="GO" id="GO:0006508">
    <property type="term" value="P:proteolysis"/>
    <property type="evidence" value="ECO:0007669"/>
    <property type="project" value="UniProtKB-KW"/>
</dbReference>
<gene>
    <name evidence="5" type="ORF">pdam_00022653</name>
</gene>
<dbReference type="Proteomes" id="UP000275408">
    <property type="component" value="Unassembled WGS sequence"/>
</dbReference>
<dbReference type="EMBL" id="RCHS01001987">
    <property type="protein sequence ID" value="RMX50306.1"/>
    <property type="molecule type" value="Genomic_DNA"/>
</dbReference>
<accession>A0A3M6U9P1</accession>
<dbReference type="SUPFAM" id="SSF54001">
    <property type="entry name" value="Cysteine proteinases"/>
    <property type="match status" value="1"/>
</dbReference>
<dbReference type="AlphaFoldDB" id="A0A3M6U9P1"/>
<evidence type="ECO:0000259" key="4">
    <source>
        <dbReference type="Pfam" id="PF02902"/>
    </source>
</evidence>
<dbReference type="InterPro" id="IPR038765">
    <property type="entry name" value="Papain-like_cys_pep_sf"/>
</dbReference>
<evidence type="ECO:0000256" key="1">
    <source>
        <dbReference type="ARBA" id="ARBA00005234"/>
    </source>
</evidence>
<comment type="similarity">
    <text evidence="1">Belongs to the peptidase C48 family.</text>
</comment>